<comment type="caution">
    <text evidence="6">The sequence shown here is derived from an EMBL/GenBank/DDBJ whole genome shotgun (WGS) entry which is preliminary data.</text>
</comment>
<feature type="domain" description="D-isomer specific 2-hydroxyacid dehydrogenase NAD-binding" evidence="5">
    <location>
        <begin position="129"/>
        <end position="303"/>
    </location>
</feature>
<evidence type="ECO:0000256" key="1">
    <source>
        <dbReference type="ARBA" id="ARBA00023002"/>
    </source>
</evidence>
<dbReference type="Gene3D" id="3.40.50.720">
    <property type="entry name" value="NAD(P)-binding Rossmann-like Domain"/>
    <property type="match status" value="2"/>
</dbReference>
<dbReference type="PROSITE" id="PS00671">
    <property type="entry name" value="D_2_HYDROXYACID_DH_3"/>
    <property type="match status" value="1"/>
</dbReference>
<name>A0AAV3S8L8_9EURY</name>
<dbReference type="InterPro" id="IPR036291">
    <property type="entry name" value="NAD(P)-bd_dom_sf"/>
</dbReference>
<reference evidence="6 7" key="1">
    <citation type="journal article" date="2019" name="Int. J. Syst. Evol. Microbiol.">
        <title>The Global Catalogue of Microorganisms (GCM) 10K type strain sequencing project: providing services to taxonomists for standard genome sequencing and annotation.</title>
        <authorList>
            <consortium name="The Broad Institute Genomics Platform"/>
            <consortium name="The Broad Institute Genome Sequencing Center for Infectious Disease"/>
            <person name="Wu L."/>
            <person name="Ma J."/>
        </authorList>
    </citation>
    <scope>NUCLEOTIDE SEQUENCE [LARGE SCALE GENOMIC DNA]</scope>
    <source>
        <strain evidence="6 7">JCM 16330</strain>
    </source>
</reference>
<feature type="domain" description="D-isomer specific 2-hydroxyacid dehydrogenase catalytic" evidence="4">
    <location>
        <begin position="51"/>
        <end position="327"/>
    </location>
</feature>
<evidence type="ECO:0000259" key="5">
    <source>
        <dbReference type="Pfam" id="PF02826"/>
    </source>
</evidence>
<dbReference type="Pfam" id="PF00389">
    <property type="entry name" value="2-Hacid_dh"/>
    <property type="match status" value="1"/>
</dbReference>
<dbReference type="Proteomes" id="UP001500837">
    <property type="component" value="Unassembled WGS sequence"/>
</dbReference>
<dbReference type="SUPFAM" id="SSF52283">
    <property type="entry name" value="Formate/glycerate dehydrogenase catalytic domain-like"/>
    <property type="match status" value="1"/>
</dbReference>
<organism evidence="6 7">
    <name type="scientific">Halarchaeum salinum</name>
    <dbReference type="NCBI Taxonomy" id="489912"/>
    <lineage>
        <taxon>Archaea</taxon>
        <taxon>Methanobacteriati</taxon>
        <taxon>Methanobacteriota</taxon>
        <taxon>Stenosarchaea group</taxon>
        <taxon>Halobacteria</taxon>
        <taxon>Halobacteriales</taxon>
        <taxon>Halobacteriaceae</taxon>
    </lineage>
</organism>
<protein>
    <submittedName>
        <fullName evidence="6">D-2-hydroxyacid dehydrogenase</fullName>
    </submittedName>
</protein>
<evidence type="ECO:0000256" key="2">
    <source>
        <dbReference type="ARBA" id="ARBA00023027"/>
    </source>
</evidence>
<dbReference type="GO" id="GO:0051287">
    <property type="term" value="F:NAD binding"/>
    <property type="evidence" value="ECO:0007669"/>
    <property type="project" value="InterPro"/>
</dbReference>
<keyword evidence="7" id="KW-1185">Reference proteome</keyword>
<dbReference type="CDD" id="cd05300">
    <property type="entry name" value="2-Hacid_dh_1"/>
    <property type="match status" value="1"/>
</dbReference>
<keyword evidence="2" id="KW-0520">NAD</keyword>
<dbReference type="InterPro" id="IPR006139">
    <property type="entry name" value="D-isomer_2_OHA_DH_cat_dom"/>
</dbReference>
<dbReference type="InterPro" id="IPR006140">
    <property type="entry name" value="D-isomer_DH_NAD-bd"/>
</dbReference>
<evidence type="ECO:0000259" key="4">
    <source>
        <dbReference type="Pfam" id="PF00389"/>
    </source>
</evidence>
<dbReference type="AlphaFoldDB" id="A0AAV3S8L8"/>
<dbReference type="InterPro" id="IPR029753">
    <property type="entry name" value="D-isomer_DH_CS"/>
</dbReference>
<keyword evidence="1 3" id="KW-0560">Oxidoreductase</keyword>
<proteinExistence type="inferred from homology"/>
<sequence>MDAYISGTVMYLSSVDGIMTDRTILIRREGTHGIPVEEYAAAIRERRPDDDVILARTRSEELDLIEDADVVAGLTFDEELLERASSMQLFAGLAAGYEHLPLEEIAERGAVVTNASGVHGPNMAEQVLGNLLVFARRLDEGWRRQQDRHWEHYQAGELKGSTVTVVGLGAIGQDIVQRLEPFEVGTIGARYTPEKGGPTDEIVGLKGAEFEDAISRTDYLVLACPLTETTEGLIDADVFETLPPSAVLVNVARGRVVETDALLNALRGNELGGAALDVTDPEPLPEGHPLWNFENVQITPHMAGCTPHYYERCADILSRNLETVDKTGEYRDLENQVAGPK</sequence>
<evidence type="ECO:0000313" key="7">
    <source>
        <dbReference type="Proteomes" id="UP001500837"/>
    </source>
</evidence>
<dbReference type="EMBL" id="BAAABL010000054">
    <property type="protein sequence ID" value="GAA0304532.1"/>
    <property type="molecule type" value="Genomic_DNA"/>
</dbReference>
<dbReference type="PANTHER" id="PTHR43333:SF1">
    <property type="entry name" value="D-ISOMER SPECIFIC 2-HYDROXYACID DEHYDROGENASE NAD-BINDING DOMAIN-CONTAINING PROTEIN"/>
    <property type="match status" value="1"/>
</dbReference>
<accession>A0AAV3S8L8</accession>
<dbReference type="Pfam" id="PF02826">
    <property type="entry name" value="2-Hacid_dh_C"/>
    <property type="match status" value="1"/>
</dbReference>
<dbReference type="PANTHER" id="PTHR43333">
    <property type="entry name" value="2-HACID_DH_C DOMAIN-CONTAINING PROTEIN"/>
    <property type="match status" value="1"/>
</dbReference>
<gene>
    <name evidence="6" type="ORF">GCM10009066_18050</name>
</gene>
<evidence type="ECO:0000256" key="3">
    <source>
        <dbReference type="RuleBase" id="RU003719"/>
    </source>
</evidence>
<dbReference type="SUPFAM" id="SSF51735">
    <property type="entry name" value="NAD(P)-binding Rossmann-fold domains"/>
    <property type="match status" value="1"/>
</dbReference>
<dbReference type="GO" id="GO:0016616">
    <property type="term" value="F:oxidoreductase activity, acting on the CH-OH group of donors, NAD or NADP as acceptor"/>
    <property type="evidence" value="ECO:0007669"/>
    <property type="project" value="InterPro"/>
</dbReference>
<evidence type="ECO:0000313" key="6">
    <source>
        <dbReference type="EMBL" id="GAA0304532.1"/>
    </source>
</evidence>
<comment type="similarity">
    <text evidence="3">Belongs to the D-isomer specific 2-hydroxyacid dehydrogenase family.</text>
</comment>